<proteinExistence type="predicted"/>
<reference evidence="2 3" key="1">
    <citation type="submission" date="2016-06" db="EMBL/GenBank/DDBJ databases">
        <authorList>
            <person name="Kjaerup R.B."/>
            <person name="Dalgaard T.S."/>
            <person name="Juul-Madsen H.R."/>
        </authorList>
    </citation>
    <scope>NUCLEOTIDE SEQUENCE [LARGE SCALE GENOMIC DNA]</scope>
    <source>
        <strain evidence="2 3">E2838</strain>
    </source>
</reference>
<sequence length="352" mass="37185">MFGIIRPCRRRLGGELAAAWTAQLCGVCLALRDDYGQAARIATNYDGLVVSLLVEAQTPGQPARRTAGPCPLRGMRRADVATGDCVRLAAVVSLALAAARVRDHVDDRDGMVGVAGVRPAARRIAERWVRQGTDTGHTLGFDTGVLVAAMDRQAALEAQARPGSSLLLVTEPTETAVAEAFAHTAVLAGRPDNAAPLREVGRLFGRVAHLLDAVEDYRDDVARGKWNPLAATATPVAAARALCDDAVLGIELALADVSFADGRLVDRLLTSEVRRAIKRTFAQAGLTAQSGTPRGQQEPINFGDQSIQPGDEEGTPNPGRKSRRGGDGTGCWCCCEGCDCCCDCDDCCCDCT</sequence>
<evidence type="ECO:0008006" key="4">
    <source>
        <dbReference type="Google" id="ProtNLM"/>
    </source>
</evidence>
<dbReference type="Pfam" id="PF18937">
    <property type="entry name" value="DUF5685"/>
    <property type="match status" value="1"/>
</dbReference>
<dbReference type="AlphaFoldDB" id="A0A1A2U5S1"/>
<dbReference type="RefSeq" id="WP_067272226.1">
    <property type="nucleotide sequence ID" value="NZ_LZJW01000060.1"/>
</dbReference>
<evidence type="ECO:0000256" key="1">
    <source>
        <dbReference type="SAM" id="MobiDB-lite"/>
    </source>
</evidence>
<gene>
    <name evidence="2" type="ORF">A5679_19005</name>
</gene>
<feature type="region of interest" description="Disordered" evidence="1">
    <location>
        <begin position="287"/>
        <end position="325"/>
    </location>
</feature>
<dbReference type="EMBL" id="LZJY01000240">
    <property type="protein sequence ID" value="OBI00987.1"/>
    <property type="molecule type" value="Genomic_DNA"/>
</dbReference>
<protein>
    <recommendedName>
        <fullName evidence="4">Regulatory protein</fullName>
    </recommendedName>
</protein>
<accession>A0A1A2U5S1</accession>
<dbReference type="Proteomes" id="UP000092207">
    <property type="component" value="Unassembled WGS sequence"/>
</dbReference>
<evidence type="ECO:0000313" key="3">
    <source>
        <dbReference type="Proteomes" id="UP000092207"/>
    </source>
</evidence>
<dbReference type="OrthoDB" id="3210612at2"/>
<comment type="caution">
    <text evidence="2">The sequence shown here is derived from an EMBL/GenBank/DDBJ whole genome shotgun (WGS) entry which is preliminary data.</text>
</comment>
<evidence type="ECO:0000313" key="2">
    <source>
        <dbReference type="EMBL" id="OBI00987.1"/>
    </source>
</evidence>
<name>A0A1A2U5S1_MYCSC</name>
<organism evidence="2 3">
    <name type="scientific">Mycobacterium scrofulaceum</name>
    <dbReference type="NCBI Taxonomy" id="1783"/>
    <lineage>
        <taxon>Bacteria</taxon>
        <taxon>Bacillati</taxon>
        <taxon>Actinomycetota</taxon>
        <taxon>Actinomycetes</taxon>
        <taxon>Mycobacteriales</taxon>
        <taxon>Mycobacteriaceae</taxon>
        <taxon>Mycobacterium</taxon>
    </lineage>
</organism>
<dbReference type="InterPro" id="IPR043740">
    <property type="entry name" value="DUF5685"/>
</dbReference>
<feature type="compositionally biased region" description="Polar residues" evidence="1">
    <location>
        <begin position="287"/>
        <end position="308"/>
    </location>
</feature>